<dbReference type="PANTHER" id="PTHR35450">
    <property type="entry name" value="REVERSE TRANSCRIPTASE DOMAIN-CONTAINING PROTEIN"/>
    <property type="match status" value="1"/>
</dbReference>
<dbReference type="PANTHER" id="PTHR35450:SF2">
    <property type="entry name" value="REVERSE TRANSCRIPTASE DOMAIN-CONTAINING PROTEIN"/>
    <property type="match status" value="1"/>
</dbReference>
<reference evidence="2" key="1">
    <citation type="journal article" date="2017" name="bioRxiv">
        <title>Comparative analysis of the genomes of Stylophora pistillata and Acropora digitifera provides evidence for extensive differences between species of corals.</title>
        <authorList>
            <person name="Voolstra C.R."/>
            <person name="Li Y."/>
            <person name="Liew Y.J."/>
            <person name="Baumgarten S."/>
            <person name="Zoccola D."/>
            <person name="Flot J.-F."/>
            <person name="Tambutte S."/>
            <person name="Allemand D."/>
            <person name="Aranda M."/>
        </authorList>
    </citation>
    <scope>NUCLEOTIDE SEQUENCE [LARGE SCALE GENOMIC DNA]</scope>
</reference>
<dbReference type="AlphaFoldDB" id="A0A2B4RGF5"/>
<sequence length="518" mass="58826">MWGCNGTLRNVRSSNLRGDPCSDSAGLKVDGNAKIWSLEDEQQYKFLGVLESLKQEEKLALYSAAKEYLQTLSVIWSSPLADYHSVVASNQFAMPAMSYFLWTQYWPITKLKQIDREVRKTVVENGGKHPCGSTSLLYSSRNKGGRGLRSIKTEYKETRVKAAVNLYQNRDPAMKMVRDFEERAESVGHQALTKEAAAHAKEYGLQLQLEYPDLVCVIKEGEMIPGKRVKNLLKRHRESRIREEVREQRWHRKLVTERGRGEELRAERCFCWVSDWRACPTHTITGLSKLYEQLLPTRLYTIHKTRVSDSSDSACRLCGTAPGGMAHIVSACPALAQTKYLERHDAVLKVLFFKIIFDLGCIGPVPRGILLSSHSQSMKHQSWSKTNPERSLPEKKKQIEELNAILESELTDTASQGEGKFVLTDKEDFVSRATQVNVEMPCDHRFSLRVLLDLADTQAREENSFNHLTGFNSKKEVSEVDDGDSIMAEKGFDIEEDLKKIGLQLNIPPFSKEKPQLN</sequence>
<dbReference type="EMBL" id="LSMT01000635">
    <property type="protein sequence ID" value="PFX15560.1"/>
    <property type="molecule type" value="Genomic_DNA"/>
</dbReference>
<evidence type="ECO:0000313" key="1">
    <source>
        <dbReference type="EMBL" id="PFX15560.1"/>
    </source>
</evidence>
<gene>
    <name evidence="1" type="ORF">AWC38_SpisGene20212</name>
</gene>
<evidence type="ECO:0000313" key="2">
    <source>
        <dbReference type="Proteomes" id="UP000225706"/>
    </source>
</evidence>
<dbReference type="OrthoDB" id="5952753at2759"/>
<dbReference type="Proteomes" id="UP000225706">
    <property type="component" value="Unassembled WGS sequence"/>
</dbReference>
<proteinExistence type="predicted"/>
<comment type="caution">
    <text evidence="1">The sequence shown here is derived from an EMBL/GenBank/DDBJ whole genome shotgun (WGS) entry which is preliminary data.</text>
</comment>
<accession>A0A2B4RGF5</accession>
<name>A0A2B4RGF5_STYPI</name>
<keyword evidence="2" id="KW-1185">Reference proteome</keyword>
<organism evidence="1 2">
    <name type="scientific">Stylophora pistillata</name>
    <name type="common">Smooth cauliflower coral</name>
    <dbReference type="NCBI Taxonomy" id="50429"/>
    <lineage>
        <taxon>Eukaryota</taxon>
        <taxon>Metazoa</taxon>
        <taxon>Cnidaria</taxon>
        <taxon>Anthozoa</taxon>
        <taxon>Hexacorallia</taxon>
        <taxon>Scleractinia</taxon>
        <taxon>Astrocoeniina</taxon>
        <taxon>Pocilloporidae</taxon>
        <taxon>Stylophora</taxon>
    </lineage>
</organism>
<protein>
    <submittedName>
        <fullName evidence="1">Uncharacterized protein</fullName>
    </submittedName>
</protein>